<evidence type="ECO:0000313" key="1">
    <source>
        <dbReference type="EMBL" id="MBP2329928.1"/>
    </source>
</evidence>
<dbReference type="Gene3D" id="3.30.750.24">
    <property type="entry name" value="STAS domain"/>
    <property type="match status" value="1"/>
</dbReference>
<dbReference type="Proteomes" id="UP001519332">
    <property type="component" value="Unassembled WGS sequence"/>
</dbReference>
<protein>
    <recommendedName>
        <fullName evidence="3">STAS domain-containing protein</fullName>
    </recommendedName>
</protein>
<name>A0ABS4TZU7_9PSEU</name>
<dbReference type="InterPro" id="IPR036890">
    <property type="entry name" value="HATPase_C_sf"/>
</dbReference>
<sequence length="245" mass="26518">MRTGNLRIDVQYRRGITIAHPVGVLDMATYTSLRDTLLMYAAEQPDGLIVEVEELEMPSRHALSVFALVAIRVADWPGVPLTLVTPLGDQRSALANGKVQVYGTVQAATAGMARPLARSRAVIELPPLPASTREARSFVRCSCERWRVPTLIIDAMTVATALVENTLIHTDSPALLQMELRYRTLTIAASDDDPGLPILHERPEGGVAPSGLLLVAAVAQAWGCMPTMAGGKTVWAVLRLHELPE</sequence>
<dbReference type="CDD" id="cd16936">
    <property type="entry name" value="HATPase_RsbW-like"/>
    <property type="match status" value="1"/>
</dbReference>
<dbReference type="PANTHER" id="PTHR35526:SF3">
    <property type="entry name" value="ANTI-SIGMA-F FACTOR RSBW"/>
    <property type="match status" value="1"/>
</dbReference>
<proteinExistence type="predicted"/>
<dbReference type="EMBL" id="JAGINW010000001">
    <property type="protein sequence ID" value="MBP2329928.1"/>
    <property type="molecule type" value="Genomic_DNA"/>
</dbReference>
<evidence type="ECO:0000313" key="2">
    <source>
        <dbReference type="Proteomes" id="UP001519332"/>
    </source>
</evidence>
<comment type="caution">
    <text evidence="1">The sequence shown here is derived from an EMBL/GenBank/DDBJ whole genome shotgun (WGS) entry which is preliminary data.</text>
</comment>
<reference evidence="1 2" key="1">
    <citation type="submission" date="2021-03" db="EMBL/GenBank/DDBJ databases">
        <title>Sequencing the genomes of 1000 actinobacteria strains.</title>
        <authorList>
            <person name="Klenk H.-P."/>
        </authorList>
    </citation>
    <scope>NUCLEOTIDE SEQUENCE [LARGE SCALE GENOMIC DNA]</scope>
    <source>
        <strain evidence="1 2">DSM 46670</strain>
    </source>
</reference>
<organism evidence="1 2">
    <name type="scientific">Kibdelosporangium banguiense</name>
    <dbReference type="NCBI Taxonomy" id="1365924"/>
    <lineage>
        <taxon>Bacteria</taxon>
        <taxon>Bacillati</taxon>
        <taxon>Actinomycetota</taxon>
        <taxon>Actinomycetes</taxon>
        <taxon>Pseudonocardiales</taxon>
        <taxon>Pseudonocardiaceae</taxon>
        <taxon>Kibdelosporangium</taxon>
    </lineage>
</organism>
<dbReference type="RefSeq" id="WP_209646617.1">
    <property type="nucleotide sequence ID" value="NZ_JAGINW010000001.1"/>
</dbReference>
<accession>A0ABS4TZU7</accession>
<gene>
    <name evidence="1" type="ORF">JOF56_010313</name>
</gene>
<evidence type="ECO:0008006" key="3">
    <source>
        <dbReference type="Google" id="ProtNLM"/>
    </source>
</evidence>
<dbReference type="InterPro" id="IPR050267">
    <property type="entry name" value="Anti-sigma-factor_SerPK"/>
</dbReference>
<dbReference type="PANTHER" id="PTHR35526">
    <property type="entry name" value="ANTI-SIGMA-F FACTOR RSBW-RELATED"/>
    <property type="match status" value="1"/>
</dbReference>
<keyword evidence="2" id="KW-1185">Reference proteome</keyword>
<dbReference type="Gene3D" id="3.30.565.10">
    <property type="entry name" value="Histidine kinase-like ATPase, C-terminal domain"/>
    <property type="match status" value="1"/>
</dbReference>
<dbReference type="InterPro" id="IPR036513">
    <property type="entry name" value="STAS_dom_sf"/>
</dbReference>